<evidence type="ECO:0000313" key="3">
    <source>
        <dbReference type="Proteomes" id="UP000249447"/>
    </source>
</evidence>
<feature type="domain" description="DUF3658" evidence="1">
    <location>
        <begin position="40"/>
        <end position="101"/>
    </location>
</feature>
<keyword evidence="3" id="KW-1185">Reference proteome</keyword>
<evidence type="ECO:0000259" key="1">
    <source>
        <dbReference type="Pfam" id="PF12395"/>
    </source>
</evidence>
<sequence length="116" mass="12866">MDQSGRNDTMTIDSDEDRLPDAEELKLIAALSEARIRAIAAALLAAASADWRKLAFLVAHAMTGPARARGIPDVYYAERVHQLIAKGVLEARGNLSRMRYCKVRLSEQLRSSRIQT</sequence>
<evidence type="ECO:0000313" key="2">
    <source>
        <dbReference type="EMBL" id="AWV07758.1"/>
    </source>
</evidence>
<gene>
    <name evidence="2" type="ORF">C9I47_2075</name>
</gene>
<dbReference type="InterPro" id="IPR022123">
    <property type="entry name" value="DUF3658"/>
</dbReference>
<name>A0A2U9TB33_9GAMM</name>
<protein>
    <recommendedName>
        <fullName evidence="1">DUF3658 domain-containing protein</fullName>
    </recommendedName>
</protein>
<accession>A0A2U9TB33</accession>
<reference evidence="2 3" key="1">
    <citation type="submission" date="2018-05" db="EMBL/GenBank/DDBJ databases">
        <title>The complete genome of Lysobacter maris HZ9B, a marine bacterium antagonistic against terrestrial plant pathogens.</title>
        <authorList>
            <person name="Zhang X.-Q."/>
        </authorList>
    </citation>
    <scope>NUCLEOTIDE SEQUENCE [LARGE SCALE GENOMIC DNA]</scope>
    <source>
        <strain evidence="2 3">HZ9B</strain>
    </source>
</reference>
<dbReference type="OrthoDB" id="7032026at2"/>
<dbReference type="KEGG" id="lmb:C9I47_2075"/>
<dbReference type="Proteomes" id="UP000249447">
    <property type="component" value="Chromosome"/>
</dbReference>
<dbReference type="AlphaFoldDB" id="A0A2U9TB33"/>
<dbReference type="EMBL" id="CP029843">
    <property type="protein sequence ID" value="AWV07758.1"/>
    <property type="molecule type" value="Genomic_DNA"/>
</dbReference>
<proteinExistence type="predicted"/>
<organism evidence="2 3">
    <name type="scientific">Marilutibacter maris</name>
    <dbReference type="NCBI Taxonomy" id="1605891"/>
    <lineage>
        <taxon>Bacteria</taxon>
        <taxon>Pseudomonadati</taxon>
        <taxon>Pseudomonadota</taxon>
        <taxon>Gammaproteobacteria</taxon>
        <taxon>Lysobacterales</taxon>
        <taxon>Lysobacteraceae</taxon>
        <taxon>Marilutibacter</taxon>
    </lineage>
</organism>
<dbReference type="Pfam" id="PF12395">
    <property type="entry name" value="DUF3658"/>
    <property type="match status" value="1"/>
</dbReference>